<sequence>MSGQKRLHDKTRKHILEADPDTLLAIEGLLPLTLKGKHVESPGFEIKPEMDPYRFGKPIYRFALYDAADEYTKMVKKIAKVWHRDPAKTLKLMLTKIQRVQERQMGNVDQSKIYDDEGDETVEQDEGDNVDEGDSGCGSAV</sequence>
<organism evidence="2 3">
    <name type="scientific">Lophiostoma macrostomum CBS 122681</name>
    <dbReference type="NCBI Taxonomy" id="1314788"/>
    <lineage>
        <taxon>Eukaryota</taxon>
        <taxon>Fungi</taxon>
        <taxon>Dikarya</taxon>
        <taxon>Ascomycota</taxon>
        <taxon>Pezizomycotina</taxon>
        <taxon>Dothideomycetes</taxon>
        <taxon>Pleosporomycetidae</taxon>
        <taxon>Pleosporales</taxon>
        <taxon>Lophiostomataceae</taxon>
        <taxon>Lophiostoma</taxon>
    </lineage>
</organism>
<evidence type="ECO:0000313" key="3">
    <source>
        <dbReference type="Proteomes" id="UP000799324"/>
    </source>
</evidence>
<feature type="compositionally biased region" description="Acidic residues" evidence="1">
    <location>
        <begin position="116"/>
        <end position="134"/>
    </location>
</feature>
<accession>A0A6A6SZX6</accession>
<dbReference type="Proteomes" id="UP000799324">
    <property type="component" value="Unassembled WGS sequence"/>
</dbReference>
<evidence type="ECO:0000256" key="1">
    <source>
        <dbReference type="SAM" id="MobiDB-lite"/>
    </source>
</evidence>
<dbReference type="EMBL" id="MU004383">
    <property type="protein sequence ID" value="KAF2653329.1"/>
    <property type="molecule type" value="Genomic_DNA"/>
</dbReference>
<evidence type="ECO:0000313" key="2">
    <source>
        <dbReference type="EMBL" id="KAF2653329.1"/>
    </source>
</evidence>
<reference evidence="2" key="1">
    <citation type="journal article" date="2020" name="Stud. Mycol.">
        <title>101 Dothideomycetes genomes: a test case for predicting lifestyles and emergence of pathogens.</title>
        <authorList>
            <person name="Haridas S."/>
            <person name="Albert R."/>
            <person name="Binder M."/>
            <person name="Bloem J."/>
            <person name="Labutti K."/>
            <person name="Salamov A."/>
            <person name="Andreopoulos B."/>
            <person name="Baker S."/>
            <person name="Barry K."/>
            <person name="Bills G."/>
            <person name="Bluhm B."/>
            <person name="Cannon C."/>
            <person name="Castanera R."/>
            <person name="Culley D."/>
            <person name="Daum C."/>
            <person name="Ezra D."/>
            <person name="Gonzalez J."/>
            <person name="Henrissat B."/>
            <person name="Kuo A."/>
            <person name="Liang C."/>
            <person name="Lipzen A."/>
            <person name="Lutzoni F."/>
            <person name="Magnuson J."/>
            <person name="Mondo S."/>
            <person name="Nolan M."/>
            <person name="Ohm R."/>
            <person name="Pangilinan J."/>
            <person name="Park H.-J."/>
            <person name="Ramirez L."/>
            <person name="Alfaro M."/>
            <person name="Sun H."/>
            <person name="Tritt A."/>
            <person name="Yoshinaga Y."/>
            <person name="Zwiers L.-H."/>
            <person name="Turgeon B."/>
            <person name="Goodwin S."/>
            <person name="Spatafora J."/>
            <person name="Crous P."/>
            <person name="Grigoriev I."/>
        </authorList>
    </citation>
    <scope>NUCLEOTIDE SEQUENCE</scope>
    <source>
        <strain evidence="2">CBS 122681</strain>
    </source>
</reference>
<feature type="region of interest" description="Disordered" evidence="1">
    <location>
        <begin position="105"/>
        <end position="141"/>
    </location>
</feature>
<dbReference type="AlphaFoldDB" id="A0A6A6SZX6"/>
<name>A0A6A6SZX6_9PLEO</name>
<gene>
    <name evidence="2" type="ORF">K491DRAFT_718156</name>
</gene>
<keyword evidence="3" id="KW-1185">Reference proteome</keyword>
<protein>
    <submittedName>
        <fullName evidence="2">Uncharacterized protein</fullName>
    </submittedName>
</protein>
<proteinExistence type="predicted"/>